<comment type="caution">
    <text evidence="1">The sequence shown here is derived from an EMBL/GenBank/DDBJ whole genome shotgun (WGS) entry which is preliminary data.</text>
</comment>
<accession>A0A0V1DMJ5</accession>
<keyword evidence="2" id="KW-1185">Reference proteome</keyword>
<dbReference type="EMBL" id="JYDT01003247">
    <property type="protein sequence ID" value="KRY62566.1"/>
    <property type="molecule type" value="Genomic_DNA"/>
</dbReference>
<evidence type="ECO:0000313" key="2">
    <source>
        <dbReference type="Proteomes" id="UP000054995"/>
    </source>
</evidence>
<name>A0A0V1DMJ5_TRIPS</name>
<organism evidence="1 2">
    <name type="scientific">Trichinella pseudospiralis</name>
    <name type="common">Parasitic roundworm</name>
    <dbReference type="NCBI Taxonomy" id="6337"/>
    <lineage>
        <taxon>Eukaryota</taxon>
        <taxon>Metazoa</taxon>
        <taxon>Ecdysozoa</taxon>
        <taxon>Nematoda</taxon>
        <taxon>Enoplea</taxon>
        <taxon>Dorylaimia</taxon>
        <taxon>Trichinellida</taxon>
        <taxon>Trichinellidae</taxon>
        <taxon>Trichinella</taxon>
    </lineage>
</organism>
<protein>
    <submittedName>
        <fullName evidence="1">Uncharacterized protein</fullName>
    </submittedName>
</protein>
<gene>
    <name evidence="1" type="ORF">T4D_13698</name>
</gene>
<reference evidence="1 2" key="1">
    <citation type="submission" date="2015-01" db="EMBL/GenBank/DDBJ databases">
        <title>Evolution of Trichinella species and genotypes.</title>
        <authorList>
            <person name="Korhonen P.K."/>
            <person name="Edoardo P."/>
            <person name="Giuseppe L.R."/>
            <person name="Gasser R.B."/>
        </authorList>
    </citation>
    <scope>NUCLEOTIDE SEQUENCE [LARGE SCALE GENOMIC DNA]</scope>
    <source>
        <strain evidence="1">ISS470</strain>
    </source>
</reference>
<sequence>MHSSVLCKSHFASGNLNCLFVTPPTPCPPEYWYPDSPASCTTELS</sequence>
<dbReference type="Proteomes" id="UP000054995">
    <property type="component" value="Unassembled WGS sequence"/>
</dbReference>
<evidence type="ECO:0000313" key="1">
    <source>
        <dbReference type="EMBL" id="KRY62566.1"/>
    </source>
</evidence>
<proteinExistence type="predicted"/>
<dbReference type="AlphaFoldDB" id="A0A0V1DMJ5"/>